<feature type="region of interest" description="Disordered" evidence="3">
    <location>
        <begin position="274"/>
        <end position="341"/>
    </location>
</feature>
<evidence type="ECO:0000313" key="6">
    <source>
        <dbReference type="Proteomes" id="UP001165667"/>
    </source>
</evidence>
<keyword evidence="6" id="KW-1185">Reference proteome</keyword>
<accession>A0AA41Z1C2</accession>
<dbReference type="Pfam" id="PF00294">
    <property type="entry name" value="PfkB"/>
    <property type="match status" value="1"/>
</dbReference>
<protein>
    <submittedName>
        <fullName evidence="5">Sugar kinase</fullName>
    </submittedName>
</protein>
<organism evidence="5 6">
    <name type="scientific">Lichenifustis flavocetrariae</name>
    <dbReference type="NCBI Taxonomy" id="2949735"/>
    <lineage>
        <taxon>Bacteria</taxon>
        <taxon>Pseudomonadati</taxon>
        <taxon>Pseudomonadota</taxon>
        <taxon>Alphaproteobacteria</taxon>
        <taxon>Hyphomicrobiales</taxon>
        <taxon>Lichenihabitantaceae</taxon>
        <taxon>Lichenifustis</taxon>
    </lineage>
</organism>
<evidence type="ECO:0000259" key="4">
    <source>
        <dbReference type="Pfam" id="PF00294"/>
    </source>
</evidence>
<evidence type="ECO:0000256" key="3">
    <source>
        <dbReference type="SAM" id="MobiDB-lite"/>
    </source>
</evidence>
<dbReference type="CDD" id="cd01166">
    <property type="entry name" value="KdgK"/>
    <property type="match status" value="1"/>
</dbReference>
<dbReference type="InterPro" id="IPR011611">
    <property type="entry name" value="PfkB_dom"/>
</dbReference>
<dbReference type="GO" id="GO:0016301">
    <property type="term" value="F:kinase activity"/>
    <property type="evidence" value="ECO:0007669"/>
    <property type="project" value="UniProtKB-KW"/>
</dbReference>
<gene>
    <name evidence="5" type="ORF">M8523_24485</name>
</gene>
<dbReference type="InterPro" id="IPR029056">
    <property type="entry name" value="Ribokinase-like"/>
</dbReference>
<keyword evidence="2 5" id="KW-0418">Kinase</keyword>
<dbReference type="GO" id="GO:0005829">
    <property type="term" value="C:cytosol"/>
    <property type="evidence" value="ECO:0007669"/>
    <property type="project" value="TreeGrafter"/>
</dbReference>
<dbReference type="EMBL" id="JAMOIM010000022">
    <property type="protein sequence ID" value="MCW6511167.1"/>
    <property type="molecule type" value="Genomic_DNA"/>
</dbReference>
<comment type="caution">
    <text evidence="5">The sequence shown here is derived from an EMBL/GenBank/DDBJ whole genome shotgun (WGS) entry which is preliminary data.</text>
</comment>
<proteinExistence type="predicted"/>
<evidence type="ECO:0000313" key="5">
    <source>
        <dbReference type="EMBL" id="MCW6511167.1"/>
    </source>
</evidence>
<dbReference type="PANTHER" id="PTHR10584">
    <property type="entry name" value="SUGAR KINASE"/>
    <property type="match status" value="1"/>
</dbReference>
<evidence type="ECO:0000256" key="2">
    <source>
        <dbReference type="ARBA" id="ARBA00022777"/>
    </source>
</evidence>
<dbReference type="Proteomes" id="UP001165667">
    <property type="component" value="Unassembled WGS sequence"/>
</dbReference>
<feature type="compositionally biased region" description="Basic and acidic residues" evidence="3">
    <location>
        <begin position="310"/>
        <end position="320"/>
    </location>
</feature>
<name>A0AA41Z1C2_9HYPH</name>
<dbReference type="AlphaFoldDB" id="A0AA41Z1C2"/>
<feature type="domain" description="Carbohydrate kinase PfkB" evidence="4">
    <location>
        <begin position="26"/>
        <end position="274"/>
    </location>
</feature>
<sequence>MRYDVSVIGLYILDILGRPVVAIPERGNVDFIEEIRLTVAGTAGGTVVDTAKLGLRSLAVGAVGDDEKADFVLATMAKHSIDTSAMQRLAGVPTSATILNVRPNGDRPALHVRGASDHFDLSPGLYDQVFDAPIVHLGGTGLLRKLDGEPSRVLLAEAKRRGCTTTFDLIAARPETIRDVEPLLPFIDYFMPSIEEARDMSGQISPDDCARFYLDRGARCCVFTLGGEGAYYAHADGTRLGAPAYAIDVVDTTGCGDAFDAGFIAALATRWTLSGASSSRRPPPPLSPAGSGRTRGSNPSSRRWTGCGRTVERRRCQSSERRRRVRGGLGPLGLTGCSRAD</sequence>
<keyword evidence="1" id="KW-0808">Transferase</keyword>
<reference evidence="5" key="1">
    <citation type="submission" date="2022-05" db="EMBL/GenBank/DDBJ databases">
        <authorList>
            <person name="Pankratov T."/>
        </authorList>
    </citation>
    <scope>NUCLEOTIDE SEQUENCE</scope>
    <source>
        <strain evidence="5">BP6-180914</strain>
    </source>
</reference>
<dbReference type="SUPFAM" id="SSF53613">
    <property type="entry name" value="Ribokinase-like"/>
    <property type="match status" value="1"/>
</dbReference>
<dbReference type="RefSeq" id="WP_282587547.1">
    <property type="nucleotide sequence ID" value="NZ_JAMOIM010000022.1"/>
</dbReference>
<feature type="compositionally biased region" description="Polar residues" evidence="3">
    <location>
        <begin position="294"/>
        <end position="303"/>
    </location>
</feature>
<evidence type="ECO:0000256" key="1">
    <source>
        <dbReference type="ARBA" id="ARBA00022679"/>
    </source>
</evidence>
<dbReference type="PANTHER" id="PTHR10584:SF166">
    <property type="entry name" value="RIBOKINASE"/>
    <property type="match status" value="1"/>
</dbReference>
<dbReference type="Gene3D" id="3.40.1190.20">
    <property type="match status" value="1"/>
</dbReference>